<protein>
    <recommendedName>
        <fullName evidence="2">Archaeal Type IV pilin N-terminal domain-containing protein</fullName>
    </recommendedName>
</protein>
<feature type="region of interest" description="Disordered" evidence="1">
    <location>
        <begin position="157"/>
        <end position="178"/>
    </location>
</feature>
<accession>A0A830GCT9</accession>
<dbReference type="Proteomes" id="UP000608850">
    <property type="component" value="Unassembled WGS sequence"/>
</dbReference>
<gene>
    <name evidence="3" type="ORF">GCM10009021_18340</name>
</gene>
<dbReference type="Pfam" id="PF07790">
    <property type="entry name" value="Pilin_N"/>
    <property type="match status" value="1"/>
</dbReference>
<reference evidence="3 4" key="1">
    <citation type="journal article" date="2019" name="Int. J. Syst. Evol. Microbiol.">
        <title>The Global Catalogue of Microorganisms (GCM) 10K type strain sequencing project: providing services to taxonomists for standard genome sequencing and annotation.</title>
        <authorList>
            <consortium name="The Broad Institute Genomics Platform"/>
            <consortium name="The Broad Institute Genome Sequencing Center for Infectious Disease"/>
            <person name="Wu L."/>
            <person name="Ma J."/>
        </authorList>
    </citation>
    <scope>NUCLEOTIDE SEQUENCE [LARGE SCALE GENOMIC DNA]</scope>
    <source>
        <strain evidence="3 4">JCM 16331</strain>
    </source>
</reference>
<evidence type="ECO:0000313" key="4">
    <source>
        <dbReference type="Proteomes" id="UP000608850"/>
    </source>
</evidence>
<dbReference type="AlphaFoldDB" id="A0A830GCT9"/>
<dbReference type="InterPro" id="IPR012859">
    <property type="entry name" value="Pilin_N_archaeal"/>
</dbReference>
<dbReference type="InterPro" id="IPR013373">
    <property type="entry name" value="Flagellin/pilin_N_arc"/>
</dbReference>
<dbReference type="OrthoDB" id="236024at2157"/>
<feature type="domain" description="Archaeal Type IV pilin N-terminal" evidence="2">
    <location>
        <begin position="6"/>
        <end position="81"/>
    </location>
</feature>
<comment type="caution">
    <text evidence="3">The sequence shown here is derived from an EMBL/GenBank/DDBJ whole genome shotgun (WGS) entry which is preliminary data.</text>
</comment>
<feature type="region of interest" description="Disordered" evidence="1">
    <location>
        <begin position="87"/>
        <end position="106"/>
    </location>
</feature>
<name>A0A830GCT9_9EURY</name>
<dbReference type="RefSeq" id="WP_188878532.1">
    <property type="nucleotide sequence ID" value="NZ_BMOQ01000005.1"/>
</dbReference>
<keyword evidence="4" id="KW-1185">Reference proteome</keyword>
<evidence type="ECO:0000259" key="2">
    <source>
        <dbReference type="Pfam" id="PF07790"/>
    </source>
</evidence>
<feature type="compositionally biased region" description="Basic and acidic residues" evidence="1">
    <location>
        <begin position="94"/>
        <end position="104"/>
    </location>
</feature>
<proteinExistence type="predicted"/>
<dbReference type="NCBIfam" id="TIGR02537">
    <property type="entry name" value="arch_flag_Nterm"/>
    <property type="match status" value="1"/>
</dbReference>
<evidence type="ECO:0000256" key="1">
    <source>
        <dbReference type="SAM" id="MobiDB-lite"/>
    </source>
</evidence>
<organism evidence="3 4">
    <name type="scientific">Halarchaeum nitratireducens</name>
    <dbReference type="NCBI Taxonomy" id="489913"/>
    <lineage>
        <taxon>Archaea</taxon>
        <taxon>Methanobacteriati</taxon>
        <taxon>Methanobacteriota</taxon>
        <taxon>Stenosarchaea group</taxon>
        <taxon>Halobacteria</taxon>
        <taxon>Halobacteriales</taxon>
        <taxon>Halobacteriaceae</taxon>
    </lineage>
</organism>
<sequence length="178" mass="18342">MPGRERGVSAVVGVVLLLAVAVLLAVTVGTLALGLGEQTQPTAPTISVSHELVDRGDGSGEQLIAITKRSGEPVKTDYLYVGGSKPLDIGAGPESDRPTADSDSKASGLEAFTESYMGAPPQVGIGDTWEAGETVYVDPVGEASRTDVTLYWNTRDVAGNNPGEVEGSDSYDIGSFTA</sequence>
<evidence type="ECO:0000313" key="3">
    <source>
        <dbReference type="EMBL" id="GGN17821.1"/>
    </source>
</evidence>
<dbReference type="EMBL" id="BMOQ01000005">
    <property type="protein sequence ID" value="GGN17821.1"/>
    <property type="molecule type" value="Genomic_DNA"/>
</dbReference>